<accession>A0A699ZHL1</accession>
<keyword evidence="3" id="KW-1185">Reference proteome</keyword>
<feature type="region of interest" description="Disordered" evidence="1">
    <location>
        <begin position="60"/>
        <end position="80"/>
    </location>
</feature>
<feature type="non-terminal residue" evidence="2">
    <location>
        <position position="129"/>
    </location>
</feature>
<proteinExistence type="predicted"/>
<dbReference type="Proteomes" id="UP000485058">
    <property type="component" value="Unassembled WGS sequence"/>
</dbReference>
<protein>
    <submittedName>
        <fullName evidence="2">Uncharacterized protein</fullName>
    </submittedName>
</protein>
<feature type="non-terminal residue" evidence="2">
    <location>
        <position position="1"/>
    </location>
</feature>
<gene>
    <name evidence="2" type="ORF">HaLaN_15031</name>
</gene>
<evidence type="ECO:0000256" key="1">
    <source>
        <dbReference type="SAM" id="MobiDB-lite"/>
    </source>
</evidence>
<comment type="caution">
    <text evidence="2">The sequence shown here is derived from an EMBL/GenBank/DDBJ whole genome shotgun (WGS) entry which is preliminary data.</text>
</comment>
<dbReference type="AlphaFoldDB" id="A0A699ZHL1"/>
<name>A0A699ZHL1_HAELA</name>
<evidence type="ECO:0000313" key="2">
    <source>
        <dbReference type="EMBL" id="GFH18258.1"/>
    </source>
</evidence>
<reference evidence="2 3" key="1">
    <citation type="submission" date="2020-02" db="EMBL/GenBank/DDBJ databases">
        <title>Draft genome sequence of Haematococcus lacustris strain NIES-144.</title>
        <authorList>
            <person name="Morimoto D."/>
            <person name="Nakagawa S."/>
            <person name="Yoshida T."/>
            <person name="Sawayama S."/>
        </authorList>
    </citation>
    <scope>NUCLEOTIDE SEQUENCE [LARGE SCALE GENOMIC DNA]</scope>
    <source>
        <strain evidence="2 3">NIES-144</strain>
    </source>
</reference>
<evidence type="ECO:0000313" key="3">
    <source>
        <dbReference type="Proteomes" id="UP000485058"/>
    </source>
</evidence>
<sequence length="129" mass="13340">MLQVPLPSAAFSVDWLWSLNPPSSEQRGSHALVLGKHQELQHRHLVATKSLDPGHLLLPPGGSACSPMTPGPHGGELPSTRAGALTLFTGQHSQGVNEVAWAPQAATSTTVFASVGEEGQSTALGPPTP</sequence>
<organism evidence="2 3">
    <name type="scientific">Haematococcus lacustris</name>
    <name type="common">Green alga</name>
    <name type="synonym">Haematococcus pluvialis</name>
    <dbReference type="NCBI Taxonomy" id="44745"/>
    <lineage>
        <taxon>Eukaryota</taxon>
        <taxon>Viridiplantae</taxon>
        <taxon>Chlorophyta</taxon>
        <taxon>core chlorophytes</taxon>
        <taxon>Chlorophyceae</taxon>
        <taxon>CS clade</taxon>
        <taxon>Chlamydomonadales</taxon>
        <taxon>Haematococcaceae</taxon>
        <taxon>Haematococcus</taxon>
    </lineage>
</organism>
<dbReference type="EMBL" id="BLLF01001272">
    <property type="protein sequence ID" value="GFH18258.1"/>
    <property type="molecule type" value="Genomic_DNA"/>
</dbReference>